<dbReference type="GO" id="GO:0051539">
    <property type="term" value="F:4 iron, 4 sulfur cluster binding"/>
    <property type="evidence" value="ECO:0007669"/>
    <property type="project" value="UniProtKB-KW"/>
</dbReference>
<dbReference type="Gene3D" id="1.10.10.10">
    <property type="entry name" value="Winged helix-like DNA-binding domain superfamily/Winged helix DNA-binding domain"/>
    <property type="match status" value="1"/>
</dbReference>
<name>A0A1V5MGW8_UNCT6</name>
<dbReference type="InterPro" id="IPR013785">
    <property type="entry name" value="Aldolase_TIM"/>
</dbReference>
<dbReference type="PROSITE" id="PS51918">
    <property type="entry name" value="RADICAL_SAM"/>
    <property type="match status" value="1"/>
</dbReference>
<gene>
    <name evidence="8" type="ORF">BWY73_00778</name>
</gene>
<sequence>MKYLFGPVPSRRLGYSLGIDIVPAKTCTLNCVYCQLGPTPEVTLKRAPYLKTETLLAELSEFLKQPHRVDYLTFSGSGEPTLNSELGRMIRSAQKLTSKPVAVITNGTLLYLEEVRRDLAAADLVLPSLDAVTPEAFVRVNRPHQGLTVDLVIQGLRDFGREYRGEIWLEVMLVKGLNDSPEELEKLRETLRTLRVDRVQLNTVVRPPAEAEVRPLSREELESVARFLDCGAEIIVEFAREESAGFQADRQRVLETLRRRPLSRRDLVQLTGLHEHEVVKILEGLLAARLITGERTGDREYYRAEPES</sequence>
<accession>A0A1V5MGW8</accession>
<evidence type="ECO:0000256" key="6">
    <source>
        <dbReference type="ARBA" id="ARBA00023014"/>
    </source>
</evidence>
<dbReference type="CDD" id="cd01335">
    <property type="entry name" value="Radical_SAM"/>
    <property type="match status" value="1"/>
</dbReference>
<dbReference type="PANTHER" id="PTHR43787:SF11">
    <property type="entry name" value="UPF0026 PROTEIN SLR1464"/>
    <property type="match status" value="1"/>
</dbReference>
<dbReference type="SMART" id="SM00729">
    <property type="entry name" value="Elp3"/>
    <property type="match status" value="1"/>
</dbReference>
<dbReference type="SUPFAM" id="SSF46785">
    <property type="entry name" value="Winged helix' DNA-binding domain"/>
    <property type="match status" value="1"/>
</dbReference>
<reference evidence="8" key="1">
    <citation type="submission" date="2017-02" db="EMBL/GenBank/DDBJ databases">
        <title>Delving into the versatile metabolic prowess of the omnipresent phylum Bacteroidetes.</title>
        <authorList>
            <person name="Nobu M.K."/>
            <person name="Mei R."/>
            <person name="Narihiro T."/>
            <person name="Kuroda K."/>
            <person name="Liu W.-T."/>
        </authorList>
    </citation>
    <scope>NUCLEOTIDE SEQUENCE</scope>
    <source>
        <strain evidence="8">ADurb.Bin417</strain>
    </source>
</reference>
<keyword evidence="2" id="KW-0004">4Fe-4S</keyword>
<proteinExistence type="predicted"/>
<keyword evidence="5" id="KW-0408">Iron</keyword>
<evidence type="ECO:0000256" key="1">
    <source>
        <dbReference type="ARBA" id="ARBA00001966"/>
    </source>
</evidence>
<dbReference type="Pfam" id="PF04055">
    <property type="entry name" value="Radical_SAM"/>
    <property type="match status" value="1"/>
</dbReference>
<dbReference type="EMBL" id="MWAK01000093">
    <property type="protein sequence ID" value="OPZ92487.1"/>
    <property type="molecule type" value="Genomic_DNA"/>
</dbReference>
<dbReference type="GO" id="GO:0003824">
    <property type="term" value="F:catalytic activity"/>
    <property type="evidence" value="ECO:0007669"/>
    <property type="project" value="InterPro"/>
</dbReference>
<evidence type="ECO:0000256" key="4">
    <source>
        <dbReference type="ARBA" id="ARBA00022723"/>
    </source>
</evidence>
<evidence type="ECO:0000256" key="2">
    <source>
        <dbReference type="ARBA" id="ARBA00022485"/>
    </source>
</evidence>
<evidence type="ECO:0000259" key="7">
    <source>
        <dbReference type="PROSITE" id="PS51918"/>
    </source>
</evidence>
<dbReference type="AlphaFoldDB" id="A0A1V5MGW8"/>
<organism evidence="8">
    <name type="scientific">candidate division TA06 bacterium ADurb.Bin417</name>
    <dbReference type="NCBI Taxonomy" id="1852828"/>
    <lineage>
        <taxon>Bacteria</taxon>
        <taxon>Bacteria division TA06</taxon>
    </lineage>
</organism>
<evidence type="ECO:0000313" key="8">
    <source>
        <dbReference type="EMBL" id="OPZ92487.1"/>
    </source>
</evidence>
<dbReference type="InterPro" id="IPR040084">
    <property type="entry name" value="GTPase_Obg"/>
</dbReference>
<dbReference type="PANTHER" id="PTHR43787">
    <property type="entry name" value="FEMO COFACTOR BIOSYNTHESIS PROTEIN NIFB-RELATED"/>
    <property type="match status" value="1"/>
</dbReference>
<dbReference type="InterPro" id="IPR058240">
    <property type="entry name" value="rSAM_sf"/>
</dbReference>
<dbReference type="GO" id="GO:0046872">
    <property type="term" value="F:metal ion binding"/>
    <property type="evidence" value="ECO:0007669"/>
    <property type="project" value="UniProtKB-KW"/>
</dbReference>
<evidence type="ECO:0000256" key="3">
    <source>
        <dbReference type="ARBA" id="ARBA00022691"/>
    </source>
</evidence>
<dbReference type="InterPro" id="IPR007197">
    <property type="entry name" value="rSAM"/>
</dbReference>
<feature type="domain" description="Radical SAM core" evidence="7">
    <location>
        <begin position="13"/>
        <end position="247"/>
    </location>
</feature>
<dbReference type="Proteomes" id="UP000485484">
    <property type="component" value="Unassembled WGS sequence"/>
</dbReference>
<keyword evidence="3" id="KW-0949">S-adenosyl-L-methionine</keyword>
<comment type="cofactor">
    <cofactor evidence="1">
        <name>[4Fe-4S] cluster</name>
        <dbReference type="ChEBI" id="CHEBI:49883"/>
    </cofactor>
</comment>
<keyword evidence="6" id="KW-0411">Iron-sulfur</keyword>
<dbReference type="InterPro" id="IPR036388">
    <property type="entry name" value="WH-like_DNA-bd_sf"/>
</dbReference>
<dbReference type="InterPro" id="IPR006638">
    <property type="entry name" value="Elp3/MiaA/NifB-like_rSAM"/>
</dbReference>
<dbReference type="SFLD" id="SFLDS00029">
    <property type="entry name" value="Radical_SAM"/>
    <property type="match status" value="1"/>
</dbReference>
<dbReference type="SFLD" id="SFLDG01067">
    <property type="entry name" value="SPASM/twitch_domain_containing"/>
    <property type="match status" value="1"/>
</dbReference>
<dbReference type="Gene3D" id="3.20.20.70">
    <property type="entry name" value="Aldolase class I"/>
    <property type="match status" value="1"/>
</dbReference>
<keyword evidence="4" id="KW-0479">Metal-binding</keyword>
<dbReference type="SUPFAM" id="SSF102114">
    <property type="entry name" value="Radical SAM enzymes"/>
    <property type="match status" value="1"/>
</dbReference>
<dbReference type="InterPro" id="IPR036390">
    <property type="entry name" value="WH_DNA-bd_sf"/>
</dbReference>
<comment type="caution">
    <text evidence="8">The sequence shown here is derived from an EMBL/GenBank/DDBJ whole genome shotgun (WGS) entry which is preliminary data.</text>
</comment>
<evidence type="ECO:0000256" key="5">
    <source>
        <dbReference type="ARBA" id="ARBA00023004"/>
    </source>
</evidence>
<protein>
    <submittedName>
        <fullName evidence="8">Molybdenum cofactor biosynthesis protein A</fullName>
    </submittedName>
</protein>
<dbReference type="SFLD" id="SFLDG01083">
    <property type="entry name" value="Uncharacterised_Radical_SAM_Su"/>
    <property type="match status" value="1"/>
</dbReference>